<evidence type="ECO:0000313" key="3">
    <source>
        <dbReference type="Proteomes" id="UP001489004"/>
    </source>
</evidence>
<evidence type="ECO:0008006" key="4">
    <source>
        <dbReference type="Google" id="ProtNLM"/>
    </source>
</evidence>
<dbReference type="EMBL" id="JALJOR010000009">
    <property type="protein sequence ID" value="KAK9811580.1"/>
    <property type="molecule type" value="Genomic_DNA"/>
</dbReference>
<protein>
    <recommendedName>
        <fullName evidence="4">RING-type domain-containing protein</fullName>
    </recommendedName>
</protein>
<dbReference type="AlphaFoldDB" id="A0AAW1PT66"/>
<accession>A0AAW1PT66</accession>
<comment type="caution">
    <text evidence="2">The sequence shown here is derived from an EMBL/GenBank/DDBJ whole genome shotgun (WGS) entry which is preliminary data.</text>
</comment>
<evidence type="ECO:0000256" key="1">
    <source>
        <dbReference type="SAM" id="Coils"/>
    </source>
</evidence>
<feature type="coiled-coil region" evidence="1">
    <location>
        <begin position="1"/>
        <end position="28"/>
    </location>
</feature>
<name>A0AAW1PT66_9CHLO</name>
<keyword evidence="1" id="KW-0175">Coiled coil</keyword>
<organism evidence="2 3">
    <name type="scientific">[Myrmecia] bisecta</name>
    <dbReference type="NCBI Taxonomy" id="41462"/>
    <lineage>
        <taxon>Eukaryota</taxon>
        <taxon>Viridiplantae</taxon>
        <taxon>Chlorophyta</taxon>
        <taxon>core chlorophytes</taxon>
        <taxon>Trebouxiophyceae</taxon>
        <taxon>Trebouxiales</taxon>
        <taxon>Trebouxiaceae</taxon>
        <taxon>Myrmecia</taxon>
    </lineage>
</organism>
<keyword evidence="3" id="KW-1185">Reference proteome</keyword>
<gene>
    <name evidence="2" type="ORF">WJX72_006448</name>
</gene>
<proteinExistence type="predicted"/>
<evidence type="ECO:0000313" key="2">
    <source>
        <dbReference type="EMBL" id="KAK9811580.1"/>
    </source>
</evidence>
<dbReference type="Proteomes" id="UP001489004">
    <property type="component" value="Unassembled WGS sequence"/>
</dbReference>
<reference evidence="2 3" key="1">
    <citation type="journal article" date="2024" name="Nat. Commun.">
        <title>Phylogenomics reveals the evolutionary origins of lichenization in chlorophyte algae.</title>
        <authorList>
            <person name="Puginier C."/>
            <person name="Libourel C."/>
            <person name="Otte J."/>
            <person name="Skaloud P."/>
            <person name="Haon M."/>
            <person name="Grisel S."/>
            <person name="Petersen M."/>
            <person name="Berrin J.G."/>
            <person name="Delaux P.M."/>
            <person name="Dal Grande F."/>
            <person name="Keller J."/>
        </authorList>
    </citation>
    <scope>NUCLEOTIDE SEQUENCE [LARGE SCALE GENOMIC DNA]</scope>
    <source>
        <strain evidence="2 3">SAG 2043</strain>
    </source>
</reference>
<sequence length="148" mass="16589">MELQEQRLEAARREAELLRMEEEEQRRIAEAVAAERHACCAALLQGAEILAGRASLADCTIDQLNSIQEAGQRLAALCQDGKETLLRNEKAALEQQVAKERALQAKREHEALVLQEKCRVLEHMRHANKCPICRVPIRGVLEQLATSS</sequence>